<dbReference type="Proteomes" id="UP000050863">
    <property type="component" value="Unassembled WGS sequence"/>
</dbReference>
<dbReference type="InterPro" id="IPR005077">
    <property type="entry name" value="Peptidase_C11"/>
</dbReference>
<organism evidence="2 3">
    <name type="scientific">Bradyrhizobium jicamae</name>
    <dbReference type="NCBI Taxonomy" id="280332"/>
    <lineage>
        <taxon>Bacteria</taxon>
        <taxon>Pseudomonadati</taxon>
        <taxon>Pseudomonadota</taxon>
        <taxon>Alphaproteobacteria</taxon>
        <taxon>Hyphomicrobiales</taxon>
        <taxon>Nitrobacteraceae</taxon>
        <taxon>Bradyrhizobium</taxon>
    </lineage>
</organism>
<feature type="signal peptide" evidence="1">
    <location>
        <begin position="1"/>
        <end position="41"/>
    </location>
</feature>
<dbReference type="RefSeq" id="WP_057836716.1">
    <property type="nucleotide sequence ID" value="NZ_LLXZ01000113.1"/>
</dbReference>
<reference evidence="2 3" key="1">
    <citation type="submission" date="2014-03" db="EMBL/GenBank/DDBJ databases">
        <title>Bradyrhizobium valentinum sp. nov., isolated from effective nodules of Lupinus mariae-josephae, a lupine endemic of basic-lime soils in Eastern Spain.</title>
        <authorList>
            <person name="Duran D."/>
            <person name="Rey L."/>
            <person name="Navarro A."/>
            <person name="Busquets A."/>
            <person name="Imperial J."/>
            <person name="Ruiz-Argueso T."/>
        </authorList>
    </citation>
    <scope>NUCLEOTIDE SEQUENCE [LARGE SCALE GENOMIC DNA]</scope>
    <source>
        <strain evidence="2 3">PAC68</strain>
    </source>
</reference>
<evidence type="ECO:0000256" key="1">
    <source>
        <dbReference type="SAM" id="SignalP"/>
    </source>
</evidence>
<keyword evidence="3" id="KW-1185">Reference proteome</keyword>
<dbReference type="PANTHER" id="PTHR37835">
    <property type="entry name" value="ALPHA-CLOSTRIPAIN"/>
    <property type="match status" value="1"/>
</dbReference>
<accession>A0A0R3LF49</accession>
<feature type="chain" id="PRO_5006443002" description="Clostripain" evidence="1">
    <location>
        <begin position="42"/>
        <end position="466"/>
    </location>
</feature>
<dbReference type="PANTHER" id="PTHR37835:SF1">
    <property type="entry name" value="ALPHA-CLOSTRIPAIN"/>
    <property type="match status" value="1"/>
</dbReference>
<evidence type="ECO:0008006" key="4">
    <source>
        <dbReference type="Google" id="ProtNLM"/>
    </source>
</evidence>
<dbReference type="AlphaFoldDB" id="A0A0R3LF49"/>
<dbReference type="OrthoDB" id="5507507at2"/>
<keyword evidence="1" id="KW-0732">Signal</keyword>
<evidence type="ECO:0000313" key="2">
    <source>
        <dbReference type="EMBL" id="KRR06474.1"/>
    </source>
</evidence>
<comment type="caution">
    <text evidence="2">The sequence shown here is derived from an EMBL/GenBank/DDBJ whole genome shotgun (WGS) entry which is preliminary data.</text>
</comment>
<dbReference type="Pfam" id="PF03415">
    <property type="entry name" value="Peptidase_C11"/>
    <property type="match status" value="2"/>
</dbReference>
<protein>
    <recommendedName>
        <fullName evidence="4">Clostripain</fullName>
    </recommendedName>
</protein>
<dbReference type="STRING" id="280332.CQ12_16740"/>
<dbReference type="EMBL" id="LLXZ01000113">
    <property type="protein sequence ID" value="KRR06474.1"/>
    <property type="molecule type" value="Genomic_DNA"/>
</dbReference>
<sequence length="466" mass="51368">MRAINAATINKAHMPETKTLKNCFFALLSTIGFLLACPAEAAKPMGHTADWTIMVFMNAKNNLEADAIASFRDIANVGTTSRVNLVVEMGRPTQHYTSEAEGWSGVLRFLVKKGQRPVPSAAVEDLRNATDVSDLAVALNDFVNWSVDRYPAKKYMLVIWNHGHGWRFQMAADASIRQIATTRRLSHASIDALAAASESIPQVGGYRAVSFDEDTNSLLCMSDVQQSVEAASQKLKRKLDVIGFDAGLTSMIETAYAFRNSSTLMVGSEELEPAKGWDYTRPFKLLTANPTMTPLELSNQLVAAYQNRYGDLQMTTLSVIDLSKVEAAATALSAFADAISNVLTSERISIEIARSHLVPYGAGMGPLTSIDLPSFLEHYIEATSNPDTRDYAQTALDATKRMVLTNYASGFSSRNTGSKGVAIYFPASKYDLDTDFYRQGYVKRDTDVIDFVAHERWADFLDSYFR</sequence>
<name>A0A0R3LF49_9BRAD</name>
<gene>
    <name evidence="2" type="ORF">CQ12_16740</name>
</gene>
<dbReference type="Gene3D" id="3.40.50.11970">
    <property type="match status" value="1"/>
</dbReference>
<proteinExistence type="predicted"/>
<evidence type="ECO:0000313" key="3">
    <source>
        <dbReference type="Proteomes" id="UP000050863"/>
    </source>
</evidence>